<evidence type="ECO:0000256" key="3">
    <source>
        <dbReference type="ARBA" id="ARBA00015716"/>
    </source>
</evidence>
<evidence type="ECO:0000313" key="6">
    <source>
        <dbReference type="EMBL" id="EAR23554.1"/>
    </source>
</evidence>
<comment type="caution">
    <text evidence="6">The sequence shown here is derived from an EMBL/GenBank/DDBJ whole genome shotgun (WGS) entry which is preliminary data.</text>
</comment>
<reference evidence="6 7" key="1">
    <citation type="submission" date="2006-02" db="EMBL/GenBank/DDBJ databases">
        <authorList>
            <person name="Waterbury J."/>
            <person name="Ferriera S."/>
            <person name="Johnson J."/>
            <person name="Kravitz S."/>
            <person name="Halpern A."/>
            <person name="Remington K."/>
            <person name="Beeson K."/>
            <person name="Tran B."/>
            <person name="Rogers Y.-H."/>
            <person name="Friedman R."/>
            <person name="Venter J.C."/>
        </authorList>
    </citation>
    <scope>NUCLEOTIDE SEQUENCE [LARGE SCALE GENOMIC DNA]</scope>
    <source>
        <strain evidence="6 7">Nb-231</strain>
    </source>
</reference>
<dbReference type="Pfam" id="PF02620">
    <property type="entry name" value="YceD"/>
    <property type="match status" value="1"/>
</dbReference>
<dbReference type="InterPro" id="IPR003772">
    <property type="entry name" value="YceD"/>
</dbReference>
<dbReference type="EMBL" id="AAOF01000001">
    <property type="protein sequence ID" value="EAR23554.1"/>
    <property type="molecule type" value="Genomic_DNA"/>
</dbReference>
<evidence type="ECO:0000313" key="7">
    <source>
        <dbReference type="Proteomes" id="UP000003374"/>
    </source>
</evidence>
<evidence type="ECO:0000256" key="5">
    <source>
        <dbReference type="ARBA" id="ARBA00031841"/>
    </source>
</evidence>
<evidence type="ECO:0000256" key="2">
    <source>
        <dbReference type="ARBA" id="ARBA00010740"/>
    </source>
</evidence>
<dbReference type="RefSeq" id="WP_005005013.1">
    <property type="nucleotide sequence ID" value="NZ_CH672427.1"/>
</dbReference>
<dbReference type="Proteomes" id="UP000003374">
    <property type="component" value="Unassembled WGS sequence"/>
</dbReference>
<keyword evidence="7" id="KW-1185">Reference proteome</keyword>
<evidence type="ECO:0000256" key="4">
    <source>
        <dbReference type="ARBA" id="ARBA00022517"/>
    </source>
</evidence>
<dbReference type="AlphaFoldDB" id="A4BML6"/>
<dbReference type="OrthoDB" id="9786771at2"/>
<comment type="function">
    <text evidence="1">Plays a role in synthesis, processing and/or stability of 23S rRNA.</text>
</comment>
<dbReference type="eggNOG" id="COG1399">
    <property type="taxonomic scope" value="Bacteria"/>
</dbReference>
<comment type="similarity">
    <text evidence="2">Belongs to the DUF177 domain family.</text>
</comment>
<dbReference type="STRING" id="314278.NB231_17078"/>
<protein>
    <recommendedName>
        <fullName evidence="3">Large ribosomal RNA subunit accumulation protein YceD</fullName>
    </recommendedName>
    <alternativeName>
        <fullName evidence="5">23S rRNA accumulation protein YceD</fullName>
    </alternativeName>
</protein>
<dbReference type="HOGENOM" id="CLU_094127_2_0_6"/>
<sequence>MSDGTLPKSIDIGRLDAGGARFVGAVPLTTMHRLRELVITSAGEVNAAVEVDFKEAMQVIVTGVATTRVHRECQRCLEPKAILLRAPFRLFVVGSFAEAEALGQDADPLIAPGGVIDLLTALEDELLLALPSVTRHGQDEVCEQHRMHTRASGAVEGALHQQSPFGVLEQLKKRGD</sequence>
<dbReference type="PANTHER" id="PTHR38099:SF1">
    <property type="entry name" value="LARGE RIBOSOMAL RNA SUBUNIT ACCUMULATION PROTEIN YCED"/>
    <property type="match status" value="1"/>
</dbReference>
<dbReference type="InterPro" id="IPR039255">
    <property type="entry name" value="YceD_bac"/>
</dbReference>
<dbReference type="PANTHER" id="PTHR38099">
    <property type="entry name" value="LARGE RIBOSOMAL RNA SUBUNIT ACCUMULATION PROTEIN YCED"/>
    <property type="match status" value="1"/>
</dbReference>
<keyword evidence="4" id="KW-0690">Ribosome biogenesis</keyword>
<name>A4BML6_9GAMM</name>
<proteinExistence type="inferred from homology"/>
<gene>
    <name evidence="6" type="ORF">NB231_17078</name>
</gene>
<organism evidence="6 7">
    <name type="scientific">Nitrococcus mobilis Nb-231</name>
    <dbReference type="NCBI Taxonomy" id="314278"/>
    <lineage>
        <taxon>Bacteria</taxon>
        <taxon>Pseudomonadati</taxon>
        <taxon>Pseudomonadota</taxon>
        <taxon>Gammaproteobacteria</taxon>
        <taxon>Chromatiales</taxon>
        <taxon>Ectothiorhodospiraceae</taxon>
        <taxon>Nitrococcus</taxon>
    </lineage>
</organism>
<dbReference type="GO" id="GO:0042254">
    <property type="term" value="P:ribosome biogenesis"/>
    <property type="evidence" value="ECO:0007669"/>
    <property type="project" value="UniProtKB-KW"/>
</dbReference>
<evidence type="ECO:0000256" key="1">
    <source>
        <dbReference type="ARBA" id="ARBA00002868"/>
    </source>
</evidence>
<dbReference type="GO" id="GO:0005829">
    <property type="term" value="C:cytosol"/>
    <property type="evidence" value="ECO:0007669"/>
    <property type="project" value="TreeGrafter"/>
</dbReference>
<accession>A4BML6</accession>